<organism evidence="13 14">
    <name type="scientific">Paenibacillus tyrfis</name>
    <dbReference type="NCBI Taxonomy" id="1501230"/>
    <lineage>
        <taxon>Bacteria</taxon>
        <taxon>Bacillati</taxon>
        <taxon>Bacillota</taxon>
        <taxon>Bacilli</taxon>
        <taxon>Bacillales</taxon>
        <taxon>Paenibacillaceae</taxon>
        <taxon>Paenibacillus</taxon>
    </lineage>
</organism>
<dbReference type="Proteomes" id="UP000028123">
    <property type="component" value="Unassembled WGS sequence"/>
</dbReference>
<keyword evidence="8 10" id="KW-0299">Galactose metabolism</keyword>
<comment type="subcellular location">
    <subcellularLocation>
        <location evidence="2 10">Cytoplasm</location>
    </subcellularLocation>
</comment>
<evidence type="ECO:0000256" key="10">
    <source>
        <dbReference type="HAMAP-Rule" id="MF_00571"/>
    </source>
</evidence>
<evidence type="ECO:0000256" key="4">
    <source>
        <dbReference type="ARBA" id="ARBA00008706"/>
    </source>
</evidence>
<evidence type="ECO:0000256" key="3">
    <source>
        <dbReference type="ARBA" id="ARBA00004947"/>
    </source>
</evidence>
<dbReference type="EC" id="2.7.7.12" evidence="10"/>
<dbReference type="EMBL" id="JNVM01000021">
    <property type="protein sequence ID" value="KEQ23623.1"/>
    <property type="molecule type" value="Genomic_DNA"/>
</dbReference>
<sequence>MEQRQKNTAFGSPDRKAAYRIERLLQFGLKRGLLEPLDVYAARNGLLDLLRIGEPYEGELTEPMADSAVELLEPLLDYAAESGLLEENNMTVRDLLDARLMGQLMPRASELVQRFWMTAKSTDIEAATDAFYNLCIDSNYIRMDRINKNMYWLAPTEYGDIEITVNLSKPEKDPKEIAMLRNAPQSHYPKCLLCIENVGYAGRLNHPARQNLRVIPVELAGETWYFQYSPYVYYNEHSIIFDREHRPMKTSKETFVRLLDFTERFPHYFIGSNADLPIVGGSILNHDHFQGGRHKFPMEKAVVEESFSHPDYAGVKIGIVKWPMSVIRLSTPNRDQLLKLATAILDAWKSYSDPSQDIFAFTEQGGVQVPHNTITPIARNNASGEYELDLVLRNNRTSEEHPDGIFHPHKELHHIKKENIGLIEVMGLAVLPGRLKDELELASRLLTGEEKLDGKITRDPSHPLHKHAKWLEELIARYGTAMPEEDARQALQTETGRKFADVLRDAGVYKRSEQGMERFRAFLRHLGVQA</sequence>
<evidence type="ECO:0000256" key="2">
    <source>
        <dbReference type="ARBA" id="ARBA00004496"/>
    </source>
</evidence>
<evidence type="ECO:0000256" key="5">
    <source>
        <dbReference type="ARBA" id="ARBA00022490"/>
    </source>
</evidence>
<dbReference type="Pfam" id="PF02744">
    <property type="entry name" value="GalP_UDP_tr_C"/>
    <property type="match status" value="1"/>
</dbReference>
<dbReference type="GO" id="GO:0005737">
    <property type="term" value="C:cytoplasm"/>
    <property type="evidence" value="ECO:0007669"/>
    <property type="project" value="UniProtKB-SubCell"/>
</dbReference>
<keyword evidence="9 10" id="KW-0119">Carbohydrate metabolism</keyword>
<name>A0A081NYV0_9BACL</name>
<evidence type="ECO:0000259" key="12">
    <source>
        <dbReference type="Pfam" id="PF02744"/>
    </source>
</evidence>
<evidence type="ECO:0000313" key="14">
    <source>
        <dbReference type="Proteomes" id="UP000028123"/>
    </source>
</evidence>
<dbReference type="GO" id="GO:0008108">
    <property type="term" value="F:UDP-glucose:hexose-1-phosphate uridylyltransferase activity"/>
    <property type="evidence" value="ECO:0007669"/>
    <property type="project" value="UniProtKB-UniRule"/>
</dbReference>
<dbReference type="PIRSF" id="PIRSF006005">
    <property type="entry name" value="GalT_BS"/>
    <property type="match status" value="1"/>
</dbReference>
<keyword evidence="14" id="KW-1185">Reference proteome</keyword>
<dbReference type="PANTHER" id="PTHR39191:SF1">
    <property type="entry name" value="DUF4922 DOMAIN-CONTAINING PROTEIN"/>
    <property type="match status" value="1"/>
</dbReference>
<dbReference type="Pfam" id="PF01087">
    <property type="entry name" value="GalP_UDP_transf"/>
    <property type="match status" value="1"/>
</dbReference>
<dbReference type="eggNOG" id="COG4468">
    <property type="taxonomic scope" value="Bacteria"/>
</dbReference>
<feature type="domain" description="Galactose-1-phosphate uridyl transferase N-terminal" evidence="11">
    <location>
        <begin position="74"/>
        <end position="247"/>
    </location>
</feature>
<comment type="pathway">
    <text evidence="3 10">Carbohydrate metabolism; galactose metabolism.</text>
</comment>
<feature type="domain" description="Galactose-1-phosphate uridyl transferase C-terminal" evidence="12">
    <location>
        <begin position="263"/>
        <end position="440"/>
    </location>
</feature>
<comment type="catalytic activity">
    <reaction evidence="1 10">
        <text>alpha-D-galactose 1-phosphate + UDP-alpha-D-glucose = alpha-D-glucose 1-phosphate + UDP-alpha-D-galactose</text>
        <dbReference type="Rhea" id="RHEA:13989"/>
        <dbReference type="ChEBI" id="CHEBI:58336"/>
        <dbReference type="ChEBI" id="CHEBI:58601"/>
        <dbReference type="ChEBI" id="CHEBI:58885"/>
        <dbReference type="ChEBI" id="CHEBI:66914"/>
        <dbReference type="EC" id="2.7.7.12"/>
    </reaction>
</comment>
<keyword evidence="5 10" id="KW-0963">Cytoplasm</keyword>
<dbReference type="PANTHER" id="PTHR39191">
    <property type="entry name" value="GALACTOSE-1-PHOSPHATE URIDYLYLTRANSFERASE"/>
    <property type="match status" value="1"/>
</dbReference>
<dbReference type="RefSeq" id="WP_036688296.1">
    <property type="nucleotide sequence ID" value="NZ_JNVM01000021.1"/>
</dbReference>
<evidence type="ECO:0000259" key="11">
    <source>
        <dbReference type="Pfam" id="PF01087"/>
    </source>
</evidence>
<dbReference type="AlphaFoldDB" id="A0A081NYV0"/>
<evidence type="ECO:0000256" key="1">
    <source>
        <dbReference type="ARBA" id="ARBA00001107"/>
    </source>
</evidence>
<comment type="similarity">
    <text evidence="4 10">Belongs to the galactose-1-phosphate uridylyltransferase type 2 family.</text>
</comment>
<gene>
    <name evidence="10" type="primary">galT</name>
    <name evidence="13" type="ORF">ET33_16025</name>
</gene>
<evidence type="ECO:0000256" key="7">
    <source>
        <dbReference type="ARBA" id="ARBA00022695"/>
    </source>
</evidence>
<evidence type="ECO:0000256" key="9">
    <source>
        <dbReference type="ARBA" id="ARBA00023277"/>
    </source>
</evidence>
<dbReference type="HAMAP" id="MF_00571">
    <property type="entry name" value="GalP_UDP_trans"/>
    <property type="match status" value="1"/>
</dbReference>
<proteinExistence type="inferred from homology"/>
<evidence type="ECO:0000313" key="13">
    <source>
        <dbReference type="EMBL" id="KEQ23623.1"/>
    </source>
</evidence>
<evidence type="ECO:0000256" key="8">
    <source>
        <dbReference type="ARBA" id="ARBA00023144"/>
    </source>
</evidence>
<dbReference type="InterPro" id="IPR005849">
    <property type="entry name" value="GalP_Utransf_N"/>
</dbReference>
<dbReference type="NCBIfam" id="NF003629">
    <property type="entry name" value="PRK05270.1-2"/>
    <property type="match status" value="1"/>
</dbReference>
<reference evidence="13 14" key="1">
    <citation type="submission" date="2014-06" db="EMBL/GenBank/DDBJ databases">
        <title>Draft genome sequence of Paenibacillus sp. MSt1.</title>
        <authorList>
            <person name="Aw Y.K."/>
            <person name="Ong K.S."/>
            <person name="Gan H.M."/>
            <person name="Lee S.M."/>
        </authorList>
    </citation>
    <scope>NUCLEOTIDE SEQUENCE [LARGE SCALE GENOMIC DNA]</scope>
    <source>
        <strain evidence="13 14">MSt1</strain>
    </source>
</reference>
<accession>A0A081NYV0</accession>
<dbReference type="InterPro" id="IPR005850">
    <property type="entry name" value="GalP_Utransf_C"/>
</dbReference>
<dbReference type="OrthoDB" id="2293at2"/>
<comment type="caution">
    <text evidence="13">The sequence shown here is derived from an EMBL/GenBank/DDBJ whole genome shotgun (WGS) entry which is preliminary data.</text>
</comment>
<dbReference type="GO" id="GO:0006012">
    <property type="term" value="P:galactose metabolic process"/>
    <property type="evidence" value="ECO:0007669"/>
    <property type="project" value="UniProtKB-UniRule"/>
</dbReference>
<evidence type="ECO:0000256" key="6">
    <source>
        <dbReference type="ARBA" id="ARBA00022679"/>
    </source>
</evidence>
<dbReference type="InterPro" id="IPR000766">
    <property type="entry name" value="GalP_uridyl_Trfase_II"/>
</dbReference>
<keyword evidence="7 10" id="KW-0548">Nucleotidyltransferase</keyword>
<dbReference type="UniPathway" id="UPA00214"/>
<keyword evidence="6 10" id="KW-0808">Transferase</keyword>
<protein>
    <recommendedName>
        <fullName evidence="10">Galactose-1-phosphate uridylyltransferase</fullName>
        <shortName evidence="10">Gal-1-P uridylyltransferase</shortName>
        <ecNumber evidence="10">2.7.7.12</ecNumber>
    </recommendedName>
    <alternativeName>
        <fullName evidence="10">UDP-glucose--hexose-1-phosphate uridylyltransferase</fullName>
    </alternativeName>
</protein>